<evidence type="ECO:0000256" key="1">
    <source>
        <dbReference type="SAM" id="MobiDB-lite"/>
    </source>
</evidence>
<protein>
    <submittedName>
        <fullName evidence="2">Uncharacterized protein</fullName>
    </submittedName>
</protein>
<evidence type="ECO:0000313" key="2">
    <source>
        <dbReference type="EMBL" id="GBP29063.1"/>
    </source>
</evidence>
<accession>A0A4C1URF7</accession>
<feature type="region of interest" description="Disordered" evidence="1">
    <location>
        <begin position="147"/>
        <end position="176"/>
    </location>
</feature>
<evidence type="ECO:0000313" key="3">
    <source>
        <dbReference type="Proteomes" id="UP000299102"/>
    </source>
</evidence>
<comment type="caution">
    <text evidence="2">The sequence shown here is derived from an EMBL/GenBank/DDBJ whole genome shotgun (WGS) entry which is preliminary data.</text>
</comment>
<dbReference type="AlphaFoldDB" id="A0A4C1URF7"/>
<dbReference type="Proteomes" id="UP000299102">
    <property type="component" value="Unassembled WGS sequence"/>
</dbReference>
<reference evidence="2 3" key="1">
    <citation type="journal article" date="2019" name="Commun. Biol.">
        <title>The bagworm genome reveals a unique fibroin gene that provides high tensile strength.</title>
        <authorList>
            <person name="Kono N."/>
            <person name="Nakamura H."/>
            <person name="Ohtoshi R."/>
            <person name="Tomita M."/>
            <person name="Numata K."/>
            <person name="Arakawa K."/>
        </authorList>
    </citation>
    <scope>NUCLEOTIDE SEQUENCE [LARGE SCALE GENOMIC DNA]</scope>
</reference>
<sequence>MQKLLRFIRRNLRTACRYAWFMPEVHDNIDNSCLVARPPPEGAGGGRAARSERFLASGSPVQQPAREKTYLTAASRVMIRAVYKSFWNLLAYRSFALVLLTVKAFVAEDTVLNIRWLVLSTDTRNSGGVISALLAYGRNRISDGGRMSCRRGERAGRGKLWGDGRGSGPPELSFTG</sequence>
<dbReference type="EMBL" id="BGZK01000215">
    <property type="protein sequence ID" value="GBP29063.1"/>
    <property type="molecule type" value="Genomic_DNA"/>
</dbReference>
<keyword evidence="3" id="KW-1185">Reference proteome</keyword>
<feature type="compositionally biased region" description="Basic and acidic residues" evidence="1">
    <location>
        <begin position="150"/>
        <end position="162"/>
    </location>
</feature>
<gene>
    <name evidence="2" type="ORF">EVAR_10879_1</name>
</gene>
<name>A0A4C1URF7_EUMVA</name>
<organism evidence="2 3">
    <name type="scientific">Eumeta variegata</name>
    <name type="common">Bagworm moth</name>
    <name type="synonym">Eumeta japonica</name>
    <dbReference type="NCBI Taxonomy" id="151549"/>
    <lineage>
        <taxon>Eukaryota</taxon>
        <taxon>Metazoa</taxon>
        <taxon>Ecdysozoa</taxon>
        <taxon>Arthropoda</taxon>
        <taxon>Hexapoda</taxon>
        <taxon>Insecta</taxon>
        <taxon>Pterygota</taxon>
        <taxon>Neoptera</taxon>
        <taxon>Endopterygota</taxon>
        <taxon>Lepidoptera</taxon>
        <taxon>Glossata</taxon>
        <taxon>Ditrysia</taxon>
        <taxon>Tineoidea</taxon>
        <taxon>Psychidae</taxon>
        <taxon>Oiketicinae</taxon>
        <taxon>Eumeta</taxon>
    </lineage>
</organism>
<proteinExistence type="predicted"/>